<organism evidence="4">
    <name type="scientific">metagenome</name>
    <dbReference type="NCBI Taxonomy" id="256318"/>
    <lineage>
        <taxon>unclassified sequences</taxon>
        <taxon>metagenomes</taxon>
    </lineage>
</organism>
<evidence type="ECO:0000313" key="4">
    <source>
        <dbReference type="EMBL" id="SUS04824.1"/>
    </source>
</evidence>
<dbReference type="InterPro" id="IPR007522">
    <property type="entry name" value="CRISPR-assoc_prot_TM1795"/>
</dbReference>
<dbReference type="AlphaFoldDB" id="A0A380T9H1"/>
<dbReference type="EMBL" id="UIDG01000057">
    <property type="protein sequence ID" value="SUS04824.1"/>
    <property type="molecule type" value="Genomic_DNA"/>
</dbReference>
<dbReference type="NCBIfam" id="TIGR01894">
    <property type="entry name" value="cas_TM1795_cmr1"/>
    <property type="match status" value="1"/>
</dbReference>
<dbReference type="Pfam" id="PF03787">
    <property type="entry name" value="RAMPs"/>
    <property type="match status" value="1"/>
</dbReference>
<protein>
    <recommendedName>
        <fullName evidence="3">CRISPR type III-associated protein domain-containing protein</fullName>
    </recommendedName>
</protein>
<reference evidence="4" key="1">
    <citation type="submission" date="2018-07" db="EMBL/GenBank/DDBJ databases">
        <authorList>
            <person name="Quirk P.G."/>
            <person name="Krulwich T.A."/>
        </authorList>
    </citation>
    <scope>NUCLEOTIDE SEQUENCE</scope>
</reference>
<feature type="domain" description="CRISPR type III-associated protein" evidence="3">
    <location>
        <begin position="7"/>
        <end position="202"/>
    </location>
</feature>
<evidence type="ECO:0000256" key="2">
    <source>
        <dbReference type="SAM" id="MobiDB-lite"/>
    </source>
</evidence>
<proteinExistence type="predicted"/>
<dbReference type="GO" id="GO:0051607">
    <property type="term" value="P:defense response to virus"/>
    <property type="evidence" value="ECO:0007669"/>
    <property type="project" value="UniProtKB-KW"/>
</dbReference>
<keyword evidence="1" id="KW-0051">Antiviral defense</keyword>
<gene>
    <name evidence="4" type="ORF">DF3PB_150017</name>
</gene>
<sequence>MASETFTLELVSPAFLAGADQSSAESCELRVPSLRGQLRWWWRTLHAAHVDVPTLRRLEAAVWGSTDAASPVRLSLKPVKPPKVSLFDHKEKSRPKPQFEKAHNLVRPPNNKTTQGLFYLAYGMDENIKEHGKTIRKQRYYLEPGGRWDLGMICREGRFPVDAKNGKPIATELIERQARAAVSLLCRYGGVGSKARKGFGSFGEFKGNIDEEACRKGAYDLRKACLPEGYKAPVKFETPSRDHALPPIEIPLGTTDPWNALDRLGFAVQGYAQHYAHKERKEALGLPRRIHGPHSSAATWLGSSHPYLGKTAPKDFRHAAPVHYHLGKGNNGTLLVRVIAFPSSVLPDAGTSDTVLKGLLAHIEANLGPSTTAPAVGAPSAGAGKQPPAGAPALRFRKGQRVRVGEEEATVLDPRPGRNGMIYVNFEYGSEEVDPKDCTLLD</sequence>
<accession>A0A380T9H1</accession>
<evidence type="ECO:0000256" key="1">
    <source>
        <dbReference type="ARBA" id="ARBA00023118"/>
    </source>
</evidence>
<dbReference type="InterPro" id="IPR005537">
    <property type="entry name" value="RAMP_III_fam"/>
</dbReference>
<feature type="region of interest" description="Disordered" evidence="2">
    <location>
        <begin position="371"/>
        <end position="392"/>
    </location>
</feature>
<evidence type="ECO:0000259" key="3">
    <source>
        <dbReference type="Pfam" id="PF03787"/>
    </source>
</evidence>
<name>A0A380T9H1_9ZZZZ</name>